<dbReference type="CDD" id="cd16295">
    <property type="entry name" value="TTHA0252-CPSF-like_MBL-fold"/>
    <property type="match status" value="1"/>
</dbReference>
<dbReference type="SMART" id="SM00849">
    <property type="entry name" value="Lactamase_B"/>
    <property type="match status" value="1"/>
</dbReference>
<dbReference type="Gene3D" id="3.40.50.10890">
    <property type="match status" value="1"/>
</dbReference>
<proteinExistence type="predicted"/>
<dbReference type="RefSeq" id="WP_273911997.1">
    <property type="nucleotide sequence ID" value="NZ_JAMDGX010000048.1"/>
</dbReference>
<dbReference type="SUPFAM" id="SSF56281">
    <property type="entry name" value="Metallo-hydrolase/oxidoreductase"/>
    <property type="match status" value="1"/>
</dbReference>
<feature type="domain" description="Beta-Casp" evidence="3">
    <location>
        <begin position="244"/>
        <end position="387"/>
    </location>
</feature>
<keyword evidence="5" id="KW-1185">Reference proteome</keyword>
<evidence type="ECO:0000256" key="1">
    <source>
        <dbReference type="ARBA" id="ARBA00022801"/>
    </source>
</evidence>
<evidence type="ECO:0000313" key="4">
    <source>
        <dbReference type="EMBL" id="MDD0992162.1"/>
    </source>
</evidence>
<gene>
    <name evidence="4" type="ORF">M5G11_16640</name>
</gene>
<accession>A0ABT5NVF2</accession>
<dbReference type="InterPro" id="IPR022712">
    <property type="entry name" value="Beta_Casp"/>
</dbReference>
<sequence length="475" mass="50907">MDYPFIVHHGATSGVSGSCHQLHLDATRSLLVDCGLFQGVESCPAEGLGFTLGGVEALLVTHVHLDHVGRIPALLAAGYEGPIICSEPSAALLPIVLEDAFRLEISRNPARVKRYVQQIEQAILPLPFGTWYDLVESAELSCRVRLQPAGHVLGSAYIECDVCDLATGSSQRIIFSGDLGSGRNPMLSAPVSPERADTLVLESTYGNRVHDSVNDRQQALERVIERALLDQGTILIPAFSVGRTQELLYEIEAILHRKSLVQAGGRTAEGPVDWPQLPVILDSPLAGKMTRAYRQLNEFWSDCARQRLLEGRAPLGFSQLISIETVAQHQTVVNYLASTGRPAIVIAGNGMCSGGRIVNYLKAMLGSPRHEVVFTGYQAKGTPGAVIKASEGASGFVKIDLDAQMYEINAKVITLTGYSAHADQAGLLGFVSAMSGWPSKVVLVHGSEGDKQGLAAALQGLYRQAGKQVVTLIPS</sequence>
<dbReference type="InterPro" id="IPR050698">
    <property type="entry name" value="MBL"/>
</dbReference>
<evidence type="ECO:0000259" key="3">
    <source>
        <dbReference type="SMART" id="SM01027"/>
    </source>
</evidence>
<evidence type="ECO:0000259" key="2">
    <source>
        <dbReference type="SMART" id="SM00849"/>
    </source>
</evidence>
<comment type="caution">
    <text evidence="4">The sequence shown here is derived from an EMBL/GenBank/DDBJ whole genome shotgun (WGS) entry which is preliminary data.</text>
</comment>
<dbReference type="PANTHER" id="PTHR11203:SF37">
    <property type="entry name" value="INTEGRATOR COMPLEX SUBUNIT 11"/>
    <property type="match status" value="1"/>
</dbReference>
<dbReference type="SMART" id="SM01027">
    <property type="entry name" value="Beta-Casp"/>
    <property type="match status" value="1"/>
</dbReference>
<dbReference type="Pfam" id="PF10996">
    <property type="entry name" value="Beta-Casp"/>
    <property type="match status" value="1"/>
</dbReference>
<dbReference type="EMBL" id="JAMDGY010000052">
    <property type="protein sequence ID" value="MDD0992162.1"/>
    <property type="molecule type" value="Genomic_DNA"/>
</dbReference>
<dbReference type="PANTHER" id="PTHR11203">
    <property type="entry name" value="CLEAVAGE AND POLYADENYLATION SPECIFICITY FACTOR FAMILY MEMBER"/>
    <property type="match status" value="1"/>
</dbReference>
<evidence type="ECO:0000313" key="5">
    <source>
        <dbReference type="Proteomes" id="UP001148203"/>
    </source>
</evidence>
<keyword evidence="1" id="KW-0378">Hydrolase</keyword>
<dbReference type="InterPro" id="IPR036866">
    <property type="entry name" value="RibonucZ/Hydroxyglut_hydro"/>
</dbReference>
<feature type="domain" description="Metallo-beta-lactamase" evidence="2">
    <location>
        <begin position="16"/>
        <end position="239"/>
    </location>
</feature>
<dbReference type="Proteomes" id="UP001148203">
    <property type="component" value="Unassembled WGS sequence"/>
</dbReference>
<dbReference type="InterPro" id="IPR001279">
    <property type="entry name" value="Metallo-B-lactamas"/>
</dbReference>
<dbReference type="Gene3D" id="3.60.15.10">
    <property type="entry name" value="Ribonuclease Z/Hydroxyacylglutathione hydrolase-like"/>
    <property type="match status" value="1"/>
</dbReference>
<dbReference type="Pfam" id="PF00753">
    <property type="entry name" value="Lactamase_B"/>
    <property type="match status" value="1"/>
</dbReference>
<dbReference type="Pfam" id="PF07521">
    <property type="entry name" value="RMMBL"/>
    <property type="match status" value="1"/>
</dbReference>
<protein>
    <submittedName>
        <fullName evidence="4">MBL fold metallo-hydrolase</fullName>
    </submittedName>
</protein>
<organism evidence="4 5">
    <name type="scientific">Pseudomonas fontis</name>
    <dbReference type="NCBI Taxonomy" id="2942633"/>
    <lineage>
        <taxon>Bacteria</taxon>
        <taxon>Pseudomonadati</taxon>
        <taxon>Pseudomonadota</taxon>
        <taxon>Gammaproteobacteria</taxon>
        <taxon>Pseudomonadales</taxon>
        <taxon>Pseudomonadaceae</taxon>
        <taxon>Pseudomonas</taxon>
    </lineage>
</organism>
<dbReference type="InterPro" id="IPR011108">
    <property type="entry name" value="RMMBL"/>
</dbReference>
<name>A0ABT5NVF2_9PSED</name>
<reference evidence="4 5" key="1">
    <citation type="submission" date="2022-05" db="EMBL/GenBank/DDBJ databases">
        <title>Novel Pseudomonas spp. Isolated from a Rainbow Trout Aquaculture Facility.</title>
        <authorList>
            <person name="Testerman T."/>
            <person name="Graf J."/>
        </authorList>
    </citation>
    <scope>NUCLEOTIDE SEQUENCE [LARGE SCALE GENOMIC DNA]</scope>
    <source>
        <strain evidence="4 5">ID681</strain>
    </source>
</reference>